<dbReference type="OMA" id="FPIYWIH"/>
<dbReference type="PROSITE" id="PS51257">
    <property type="entry name" value="PROKAR_LIPOPROTEIN"/>
    <property type="match status" value="1"/>
</dbReference>
<dbReference type="AlphaFoldDB" id="A0A452SYN1"/>
<evidence type="ECO:0000313" key="1">
    <source>
        <dbReference type="Ensembl" id="ENSUMAP00000000586"/>
    </source>
</evidence>
<protein>
    <submittedName>
        <fullName evidence="1">Uncharacterized protein</fullName>
    </submittedName>
</protein>
<dbReference type="GeneTree" id="ENSGT00950000186013"/>
<organism evidence="1">
    <name type="scientific">Ursus maritimus</name>
    <name type="common">Polar bear</name>
    <name type="synonym">Thalarctos maritimus</name>
    <dbReference type="NCBI Taxonomy" id="29073"/>
    <lineage>
        <taxon>Eukaryota</taxon>
        <taxon>Metazoa</taxon>
        <taxon>Chordata</taxon>
        <taxon>Craniata</taxon>
        <taxon>Vertebrata</taxon>
        <taxon>Euteleostomi</taxon>
        <taxon>Mammalia</taxon>
        <taxon>Eutheria</taxon>
        <taxon>Laurasiatheria</taxon>
        <taxon>Carnivora</taxon>
        <taxon>Caniformia</taxon>
        <taxon>Ursidae</taxon>
        <taxon>Ursus</taxon>
    </lineage>
</organism>
<proteinExistence type="predicted"/>
<accession>A0A452SYN1</accession>
<dbReference type="Ensembl" id="ENSUMAT00000000816.1">
    <property type="protein sequence ID" value="ENSUMAP00000000586.1"/>
    <property type="gene ID" value="ENSUMAG00000000688.1"/>
</dbReference>
<sequence>MMVQRLGPNSPPASQVSTACNQISPSLQRAMNAANLNIPPSDTRSHVTFFFLPSYGIITPHMCFPFPS</sequence>
<name>A0A452SYN1_URSMA</name>
<reference evidence="1" key="1">
    <citation type="submission" date="2019-03" db="UniProtKB">
        <authorList>
            <consortium name="Ensembl"/>
        </authorList>
    </citation>
    <scope>IDENTIFICATION</scope>
</reference>